<protein>
    <recommendedName>
        <fullName evidence="3">DRBM domain-containing protein</fullName>
    </recommendedName>
</protein>
<reference evidence="1" key="1">
    <citation type="journal article" date="2020" name="Stud. Mycol.">
        <title>101 Dothideomycetes genomes: a test case for predicting lifestyles and emergence of pathogens.</title>
        <authorList>
            <person name="Haridas S."/>
            <person name="Albert R."/>
            <person name="Binder M."/>
            <person name="Bloem J."/>
            <person name="Labutti K."/>
            <person name="Salamov A."/>
            <person name="Andreopoulos B."/>
            <person name="Baker S."/>
            <person name="Barry K."/>
            <person name="Bills G."/>
            <person name="Bluhm B."/>
            <person name="Cannon C."/>
            <person name="Castanera R."/>
            <person name="Culley D."/>
            <person name="Daum C."/>
            <person name="Ezra D."/>
            <person name="Gonzalez J."/>
            <person name="Henrissat B."/>
            <person name="Kuo A."/>
            <person name="Liang C."/>
            <person name="Lipzen A."/>
            <person name="Lutzoni F."/>
            <person name="Magnuson J."/>
            <person name="Mondo S."/>
            <person name="Nolan M."/>
            <person name="Ohm R."/>
            <person name="Pangilinan J."/>
            <person name="Park H.-J."/>
            <person name="Ramirez L."/>
            <person name="Alfaro M."/>
            <person name="Sun H."/>
            <person name="Tritt A."/>
            <person name="Yoshinaga Y."/>
            <person name="Zwiers L.-H."/>
            <person name="Turgeon B."/>
            <person name="Goodwin S."/>
            <person name="Spatafora J."/>
            <person name="Crous P."/>
            <person name="Grigoriev I."/>
        </authorList>
    </citation>
    <scope>NUCLEOTIDE SEQUENCE</scope>
    <source>
        <strain evidence="1">CBS 627.86</strain>
    </source>
</reference>
<dbReference type="SUPFAM" id="SSF54768">
    <property type="entry name" value="dsRNA-binding domain-like"/>
    <property type="match status" value="1"/>
</dbReference>
<evidence type="ECO:0000313" key="2">
    <source>
        <dbReference type="Proteomes" id="UP000799770"/>
    </source>
</evidence>
<organism evidence="1 2">
    <name type="scientific">Lophiotrema nucula</name>
    <dbReference type="NCBI Taxonomy" id="690887"/>
    <lineage>
        <taxon>Eukaryota</taxon>
        <taxon>Fungi</taxon>
        <taxon>Dikarya</taxon>
        <taxon>Ascomycota</taxon>
        <taxon>Pezizomycotina</taxon>
        <taxon>Dothideomycetes</taxon>
        <taxon>Pleosporomycetidae</taxon>
        <taxon>Pleosporales</taxon>
        <taxon>Lophiotremataceae</taxon>
        <taxon>Lophiotrema</taxon>
    </lineage>
</organism>
<dbReference type="EMBL" id="ML977335">
    <property type="protein sequence ID" value="KAF2111153.1"/>
    <property type="molecule type" value="Genomic_DNA"/>
</dbReference>
<dbReference type="OrthoDB" id="5418749at2759"/>
<dbReference type="Proteomes" id="UP000799770">
    <property type="component" value="Unassembled WGS sequence"/>
</dbReference>
<evidence type="ECO:0000313" key="1">
    <source>
        <dbReference type="EMBL" id="KAF2111153.1"/>
    </source>
</evidence>
<dbReference type="PANTHER" id="PTHR42030:SF1">
    <property type="entry name" value="DRBM DOMAIN-CONTAINING PROTEIN"/>
    <property type="match status" value="1"/>
</dbReference>
<dbReference type="AlphaFoldDB" id="A0A6A5YWB2"/>
<proteinExistence type="predicted"/>
<gene>
    <name evidence="1" type="ORF">BDV96DRAFT_650260</name>
</gene>
<evidence type="ECO:0008006" key="3">
    <source>
        <dbReference type="Google" id="ProtNLM"/>
    </source>
</evidence>
<sequence>MSQQQQGQQQQAQRTSWSQRLRVECAVRRYGEPTLQDVSDRRGGRTAWSCIAVIQGTHYQAKFWYDGQFLAQAREDAAEVAYRALTSATTESSTNSYYPRTTA</sequence>
<dbReference type="PANTHER" id="PTHR42030">
    <property type="entry name" value="DRBM DOMAIN-CONTAINING PROTEIN"/>
    <property type="match status" value="1"/>
</dbReference>
<name>A0A6A5YWB2_9PLEO</name>
<accession>A0A6A5YWB2</accession>
<keyword evidence="2" id="KW-1185">Reference proteome</keyword>